<evidence type="ECO:0000256" key="1">
    <source>
        <dbReference type="SAM" id="MobiDB-lite"/>
    </source>
</evidence>
<dbReference type="PANTHER" id="PTHR36456:SF1">
    <property type="entry name" value="UPF0232 PROTEIN SCO3875"/>
    <property type="match status" value="1"/>
</dbReference>
<organism evidence="2 3">
    <name type="scientific">Desulfolithobacter dissulfuricans</name>
    <dbReference type="NCBI Taxonomy" id="2795293"/>
    <lineage>
        <taxon>Bacteria</taxon>
        <taxon>Pseudomonadati</taxon>
        <taxon>Thermodesulfobacteriota</taxon>
        <taxon>Desulfobulbia</taxon>
        <taxon>Desulfobulbales</taxon>
        <taxon>Desulfobulbaceae</taxon>
        <taxon>Desulfolithobacter</taxon>
    </lineage>
</organism>
<dbReference type="KEGG" id="ddu:GF1_01180"/>
<evidence type="ECO:0000313" key="3">
    <source>
        <dbReference type="Proteomes" id="UP001063350"/>
    </source>
</evidence>
<evidence type="ECO:0000313" key="2">
    <source>
        <dbReference type="EMBL" id="BCO07742.1"/>
    </source>
</evidence>
<dbReference type="Pfam" id="PF05258">
    <property type="entry name" value="DciA"/>
    <property type="match status" value="1"/>
</dbReference>
<evidence type="ECO:0008006" key="4">
    <source>
        <dbReference type="Google" id="ProtNLM"/>
    </source>
</evidence>
<accession>A0A915TZR0</accession>
<feature type="region of interest" description="Disordered" evidence="1">
    <location>
        <begin position="118"/>
        <end position="137"/>
    </location>
</feature>
<dbReference type="AlphaFoldDB" id="A0A915TZR0"/>
<feature type="region of interest" description="Disordered" evidence="1">
    <location>
        <begin position="1"/>
        <end position="23"/>
    </location>
</feature>
<dbReference type="InterPro" id="IPR007922">
    <property type="entry name" value="DciA-like"/>
</dbReference>
<sequence>MKGNQSRSRTMLKKHQEPSPLGQGLAEVFDRRSWRVQWGLVGLVRDWSSIVGETVAVRSMPAFFRRDVLWIYVVSPIWMQQLQLQKQDLLDRIRRYLDRDEVADLRWLLFPPELLPEDENRESGTMPERSVAPEEEESFRAMVSGIVDPESQEALFRLWLAFRKKGSVERDEG</sequence>
<dbReference type="Proteomes" id="UP001063350">
    <property type="component" value="Chromosome"/>
</dbReference>
<dbReference type="PANTHER" id="PTHR36456">
    <property type="entry name" value="UPF0232 PROTEIN SCO3875"/>
    <property type="match status" value="1"/>
</dbReference>
<gene>
    <name evidence="2" type="ORF">GF1_01180</name>
</gene>
<protein>
    <recommendedName>
        <fullName evidence="4">DUF721 domain-containing protein</fullName>
    </recommendedName>
</protein>
<dbReference type="EMBL" id="AP024233">
    <property type="protein sequence ID" value="BCO07742.1"/>
    <property type="molecule type" value="Genomic_DNA"/>
</dbReference>
<keyword evidence="3" id="KW-1185">Reference proteome</keyword>
<name>A0A915TZR0_9BACT</name>
<reference evidence="2" key="1">
    <citation type="submission" date="2020-12" db="EMBL/GenBank/DDBJ databases">
        <title>Desulfobium dissulfuricans gen. nov., sp. nov., a novel mesophilic, sulfate-reducing bacterium isolated from a deep-sea hydrothermal vent.</title>
        <authorList>
            <person name="Hashimoto Y."/>
            <person name="Tame A."/>
            <person name="Sawayama S."/>
            <person name="Miyazaki J."/>
            <person name="Takai K."/>
            <person name="Nakagawa S."/>
        </authorList>
    </citation>
    <scope>NUCLEOTIDE SEQUENCE</scope>
    <source>
        <strain evidence="2">GF1</strain>
    </source>
</reference>
<proteinExistence type="predicted"/>